<dbReference type="PROSITE" id="PS50889">
    <property type="entry name" value="S4"/>
    <property type="match status" value="1"/>
</dbReference>
<dbReference type="CDD" id="cd00165">
    <property type="entry name" value="S4"/>
    <property type="match status" value="1"/>
</dbReference>
<protein>
    <submittedName>
        <fullName evidence="7">RNA-binding protein S4</fullName>
    </submittedName>
</protein>
<dbReference type="OrthoDB" id="9797176at2"/>
<dbReference type="EMBL" id="PPCV01000005">
    <property type="protein sequence ID" value="RXW32045.1"/>
    <property type="molecule type" value="Genomic_DNA"/>
</dbReference>
<evidence type="ECO:0000259" key="6">
    <source>
        <dbReference type="SMART" id="SM00363"/>
    </source>
</evidence>
<evidence type="ECO:0000256" key="2">
    <source>
        <dbReference type="ARBA" id="ARBA00022884"/>
    </source>
</evidence>
<gene>
    <name evidence="7" type="ORF">C1706_08335</name>
</gene>
<accession>A0A4Q2EJA5</accession>
<evidence type="ECO:0000313" key="8">
    <source>
        <dbReference type="Proteomes" id="UP000290624"/>
    </source>
</evidence>
<dbReference type="SMART" id="SM00363">
    <property type="entry name" value="S4"/>
    <property type="match status" value="1"/>
</dbReference>
<evidence type="ECO:0000256" key="5">
    <source>
        <dbReference type="SAM" id="MobiDB-lite"/>
    </source>
</evidence>
<organism evidence="7 8">
    <name type="scientific">Propioniciclava flava</name>
    <dbReference type="NCBI Taxonomy" id="2072026"/>
    <lineage>
        <taxon>Bacteria</taxon>
        <taxon>Bacillati</taxon>
        <taxon>Actinomycetota</taxon>
        <taxon>Actinomycetes</taxon>
        <taxon>Propionibacteriales</taxon>
        <taxon>Propionibacteriaceae</taxon>
        <taxon>Propioniciclava</taxon>
    </lineage>
</organism>
<dbReference type="GO" id="GO:0003727">
    <property type="term" value="F:single-stranded RNA binding"/>
    <property type="evidence" value="ECO:0007669"/>
    <property type="project" value="InterPro"/>
</dbReference>
<dbReference type="GO" id="GO:0034605">
    <property type="term" value="P:cellular response to heat"/>
    <property type="evidence" value="ECO:0007669"/>
    <property type="project" value="InterPro"/>
</dbReference>
<proteinExistence type="inferred from homology"/>
<dbReference type="SUPFAM" id="SSF55174">
    <property type="entry name" value="Alpha-L RNA-binding motif"/>
    <property type="match status" value="1"/>
</dbReference>
<dbReference type="RefSeq" id="WP_129458784.1">
    <property type="nucleotide sequence ID" value="NZ_PPCV01000005.1"/>
</dbReference>
<feature type="region of interest" description="Disordered" evidence="5">
    <location>
        <begin position="101"/>
        <end position="122"/>
    </location>
</feature>
<keyword evidence="8" id="KW-1185">Reference proteome</keyword>
<evidence type="ECO:0000313" key="7">
    <source>
        <dbReference type="EMBL" id="RXW32045.1"/>
    </source>
</evidence>
<evidence type="ECO:0000256" key="3">
    <source>
        <dbReference type="ARBA" id="ARBA00023125"/>
    </source>
</evidence>
<keyword evidence="2 4" id="KW-0694">RNA-binding</keyword>
<evidence type="ECO:0000256" key="4">
    <source>
        <dbReference type="PROSITE-ProRule" id="PRU00182"/>
    </source>
</evidence>
<dbReference type="Proteomes" id="UP000290624">
    <property type="component" value="Unassembled WGS sequence"/>
</dbReference>
<feature type="domain" description="RNA-binding S4" evidence="6">
    <location>
        <begin position="2"/>
        <end position="63"/>
    </location>
</feature>
<dbReference type="Pfam" id="PF01479">
    <property type="entry name" value="S4"/>
    <property type="match status" value="1"/>
</dbReference>
<dbReference type="InterPro" id="IPR036986">
    <property type="entry name" value="S4_RNA-bd_sf"/>
</dbReference>
<dbReference type="AlphaFoldDB" id="A0A4Q2EJA5"/>
<keyword evidence="3" id="KW-0238">DNA-binding</keyword>
<dbReference type="InterPro" id="IPR025708">
    <property type="entry name" value="HSP15"/>
</dbReference>
<dbReference type="GO" id="GO:0003677">
    <property type="term" value="F:DNA binding"/>
    <property type="evidence" value="ECO:0007669"/>
    <property type="project" value="UniProtKB-KW"/>
</dbReference>
<sequence length="122" mass="13213">MARLDAWLWSVRLFKTRSAATAACRGGHIRVNDAPAKAAQLVATGDTVRVRRSGEETIVEVLNPTLSKRVGAPVAQQAYLDHTPTQPPPIAAMVSKVAVRDRGAGRPTKKQRRDMDAFLGRG</sequence>
<dbReference type="Gene3D" id="3.10.290.10">
    <property type="entry name" value="RNA-binding S4 domain"/>
    <property type="match status" value="1"/>
</dbReference>
<dbReference type="PIRSF" id="PIRSF016821">
    <property type="entry name" value="HSP15"/>
    <property type="match status" value="1"/>
</dbReference>
<name>A0A4Q2EJA5_9ACTN</name>
<reference evidence="7 8" key="1">
    <citation type="submission" date="2018-01" db="EMBL/GenBank/DDBJ databases">
        <title>Lactibacter flavus gen. nov., sp. nov., a novel bacterium of the family Propionibacteriaceae isolated from raw milk and dairy products.</title>
        <authorList>
            <person name="Wenning M."/>
            <person name="Breitenwieser F."/>
            <person name="Huptas C."/>
            <person name="von Neubeck M."/>
            <person name="Busse H.-J."/>
            <person name="Scherer S."/>
        </authorList>
    </citation>
    <scope>NUCLEOTIDE SEQUENCE [LARGE SCALE GENOMIC DNA]</scope>
    <source>
        <strain evidence="7 8">VG341</strain>
    </source>
</reference>
<dbReference type="InterPro" id="IPR002942">
    <property type="entry name" value="S4_RNA-bd"/>
</dbReference>
<evidence type="ECO:0000256" key="1">
    <source>
        <dbReference type="ARBA" id="ARBA00008396"/>
    </source>
</evidence>
<comment type="caution">
    <text evidence="7">The sequence shown here is derived from an EMBL/GenBank/DDBJ whole genome shotgun (WGS) entry which is preliminary data.</text>
</comment>
<dbReference type="GO" id="GO:0043023">
    <property type="term" value="F:ribosomal large subunit binding"/>
    <property type="evidence" value="ECO:0007669"/>
    <property type="project" value="InterPro"/>
</dbReference>
<comment type="similarity">
    <text evidence="1">Belongs to the HSP15 family.</text>
</comment>